<keyword evidence="3" id="KW-0029">Amino-acid transport</keyword>
<dbReference type="GO" id="GO:0006865">
    <property type="term" value="P:amino acid transport"/>
    <property type="evidence" value="ECO:0007669"/>
    <property type="project" value="UniProtKB-KW"/>
</dbReference>
<keyword evidence="3" id="KW-0813">Transport</keyword>
<dbReference type="AlphaFoldDB" id="A0A0J6T1N3"/>
<protein>
    <submittedName>
        <fullName evidence="5">Twin-arginine translocation pathway signal protein</fullName>
    </submittedName>
</protein>
<keyword evidence="2" id="KW-0732">Signal</keyword>
<dbReference type="Proteomes" id="UP000036449">
    <property type="component" value="Unassembled WGS sequence"/>
</dbReference>
<evidence type="ECO:0000259" key="4">
    <source>
        <dbReference type="Pfam" id="PF13458"/>
    </source>
</evidence>
<dbReference type="PANTHER" id="PTHR30483">
    <property type="entry name" value="LEUCINE-SPECIFIC-BINDING PROTEIN"/>
    <property type="match status" value="1"/>
</dbReference>
<dbReference type="Pfam" id="PF13458">
    <property type="entry name" value="Peripla_BP_6"/>
    <property type="match status" value="1"/>
</dbReference>
<gene>
    <name evidence="5" type="ORF">VQ03_14890</name>
</gene>
<accession>A0A0J6T1N3</accession>
<dbReference type="RefSeq" id="WP_048451664.1">
    <property type="nucleotide sequence ID" value="NZ_LABZ01000103.1"/>
</dbReference>
<dbReference type="OrthoDB" id="9783240at2"/>
<dbReference type="InterPro" id="IPR028082">
    <property type="entry name" value="Peripla_BP_I"/>
</dbReference>
<reference evidence="5 6" key="1">
    <citation type="submission" date="2015-03" db="EMBL/GenBank/DDBJ databases">
        <title>Genome sequencing of Methylobacterium tarhaniae DSM 25844.</title>
        <authorList>
            <person name="Chaudhry V."/>
            <person name="Patil P.B."/>
        </authorList>
    </citation>
    <scope>NUCLEOTIDE SEQUENCE [LARGE SCALE GENOMIC DNA]</scope>
    <source>
        <strain evidence="5 6">DSM 25844</strain>
    </source>
</reference>
<evidence type="ECO:0000313" key="5">
    <source>
        <dbReference type="EMBL" id="KMO39889.1"/>
    </source>
</evidence>
<evidence type="ECO:0000256" key="2">
    <source>
        <dbReference type="ARBA" id="ARBA00022729"/>
    </source>
</evidence>
<comment type="caution">
    <text evidence="5">The sequence shown here is derived from an EMBL/GenBank/DDBJ whole genome shotgun (WGS) entry which is preliminary data.</text>
</comment>
<sequence>MLTRDETFRPLSRRTVLGGLAAAPLGAGSLGLAASRAVAQGQQGAGPIRIGELNSYGRMAAFAVPYRNAMQLAQDAVNKAGGIKALGGRPIEIIFRDDGSTPGDATRVAEELLTRENVAFLCGTFLSNVGLAVADFANQRKALFLATEPLTDALTMGSGNRYTFRVRPNTYMQTRMLVDAVKDRGVKRWAIVAPNYEYGQSAAANFKRLMAAAVPGFEVVGEQFPALGKVDAGATVGALSQMKADGLFNVLFGADLTAFVREGNTRGLFEKRKVASLLTGEPEYMIPLGDETPEGWVTTGYPWETIDTNGHKDFVTAYRARFNDTPRLGSLLGYVVVGMIRDMLEKAGSTETEAMIAALEGLTSQTIAGPVTMRALDHQSTLGAWIGETALNGRQGTMTKVRYADGANYMFPEAEVKAARKA</sequence>
<feature type="domain" description="Leucine-binding protein" evidence="4">
    <location>
        <begin position="57"/>
        <end position="388"/>
    </location>
</feature>
<evidence type="ECO:0000313" key="6">
    <source>
        <dbReference type="Proteomes" id="UP000036449"/>
    </source>
</evidence>
<dbReference type="InterPro" id="IPR051010">
    <property type="entry name" value="BCAA_transport"/>
</dbReference>
<name>A0A0J6T1N3_9HYPH</name>
<organism evidence="5 6">
    <name type="scientific">Methylobacterium tarhaniae</name>
    <dbReference type="NCBI Taxonomy" id="1187852"/>
    <lineage>
        <taxon>Bacteria</taxon>
        <taxon>Pseudomonadati</taxon>
        <taxon>Pseudomonadota</taxon>
        <taxon>Alphaproteobacteria</taxon>
        <taxon>Hyphomicrobiales</taxon>
        <taxon>Methylobacteriaceae</taxon>
        <taxon>Methylobacterium</taxon>
    </lineage>
</organism>
<evidence type="ECO:0000256" key="1">
    <source>
        <dbReference type="ARBA" id="ARBA00010062"/>
    </source>
</evidence>
<keyword evidence="6" id="KW-1185">Reference proteome</keyword>
<comment type="similarity">
    <text evidence="1">Belongs to the leucine-binding protein family.</text>
</comment>
<dbReference type="SUPFAM" id="SSF53822">
    <property type="entry name" value="Periplasmic binding protein-like I"/>
    <property type="match status" value="1"/>
</dbReference>
<dbReference type="PANTHER" id="PTHR30483:SF37">
    <property type="entry name" value="ABC TRANSPORTER SUBSTRATE-BINDING PROTEIN"/>
    <property type="match status" value="1"/>
</dbReference>
<dbReference type="CDD" id="cd06330">
    <property type="entry name" value="PBP1_As_SBP-like"/>
    <property type="match status" value="1"/>
</dbReference>
<evidence type="ECO:0000256" key="3">
    <source>
        <dbReference type="ARBA" id="ARBA00022970"/>
    </source>
</evidence>
<dbReference type="InterPro" id="IPR006311">
    <property type="entry name" value="TAT_signal"/>
</dbReference>
<dbReference type="PROSITE" id="PS51318">
    <property type="entry name" value="TAT"/>
    <property type="match status" value="1"/>
</dbReference>
<dbReference type="EMBL" id="LABZ01000103">
    <property type="protein sequence ID" value="KMO39889.1"/>
    <property type="molecule type" value="Genomic_DNA"/>
</dbReference>
<proteinExistence type="inferred from homology"/>
<dbReference type="PATRIC" id="fig|1187852.3.peg.104"/>
<dbReference type="Gene3D" id="3.40.50.2300">
    <property type="match status" value="2"/>
</dbReference>
<dbReference type="InterPro" id="IPR028081">
    <property type="entry name" value="Leu-bd"/>
</dbReference>